<reference evidence="3" key="1">
    <citation type="submission" date="2022-11" db="UniProtKB">
        <authorList>
            <consortium name="WormBaseParasite"/>
        </authorList>
    </citation>
    <scope>IDENTIFICATION</scope>
</reference>
<proteinExistence type="predicted"/>
<dbReference type="Proteomes" id="UP000887565">
    <property type="component" value="Unplaced"/>
</dbReference>
<name>A0A915JDQ4_ROMCU</name>
<feature type="region of interest" description="Disordered" evidence="1">
    <location>
        <begin position="1"/>
        <end position="41"/>
    </location>
</feature>
<evidence type="ECO:0000313" key="3">
    <source>
        <dbReference type="WBParaSite" id="nRc.2.0.1.t23736-RA"/>
    </source>
</evidence>
<sequence length="85" mass="9940">MGEKRRLMQRFDKVEGDEPNRLQKRANCEPSNTNSSKRNDDDGKTVVLKLLCDIRFSSIGRQVRTDAKFGWTPSWDRTEYSINDM</sequence>
<dbReference type="WBParaSite" id="nRc.2.0.1.t23736-RA">
    <property type="protein sequence ID" value="nRc.2.0.1.t23736-RA"/>
    <property type="gene ID" value="nRc.2.0.1.g23736"/>
</dbReference>
<protein>
    <submittedName>
        <fullName evidence="3">Uncharacterized protein</fullName>
    </submittedName>
</protein>
<feature type="compositionally biased region" description="Basic and acidic residues" evidence="1">
    <location>
        <begin position="1"/>
        <end position="21"/>
    </location>
</feature>
<accession>A0A915JDQ4</accession>
<keyword evidence="2" id="KW-1185">Reference proteome</keyword>
<dbReference type="AlphaFoldDB" id="A0A915JDQ4"/>
<evidence type="ECO:0000256" key="1">
    <source>
        <dbReference type="SAM" id="MobiDB-lite"/>
    </source>
</evidence>
<organism evidence="2 3">
    <name type="scientific">Romanomermis culicivorax</name>
    <name type="common">Nematode worm</name>
    <dbReference type="NCBI Taxonomy" id="13658"/>
    <lineage>
        <taxon>Eukaryota</taxon>
        <taxon>Metazoa</taxon>
        <taxon>Ecdysozoa</taxon>
        <taxon>Nematoda</taxon>
        <taxon>Enoplea</taxon>
        <taxon>Dorylaimia</taxon>
        <taxon>Mermithida</taxon>
        <taxon>Mermithoidea</taxon>
        <taxon>Mermithidae</taxon>
        <taxon>Romanomermis</taxon>
    </lineage>
</organism>
<evidence type="ECO:0000313" key="2">
    <source>
        <dbReference type="Proteomes" id="UP000887565"/>
    </source>
</evidence>